<dbReference type="CDD" id="cd12087">
    <property type="entry name" value="TM_EGFR-like"/>
    <property type="match status" value="1"/>
</dbReference>
<evidence type="ECO:0000256" key="7">
    <source>
        <dbReference type="ARBA" id="ARBA00023288"/>
    </source>
</evidence>
<evidence type="ECO:0000313" key="13">
    <source>
        <dbReference type="Proteomes" id="UP000272025"/>
    </source>
</evidence>
<evidence type="ECO:0000256" key="9">
    <source>
        <dbReference type="SAM" id="Phobius"/>
    </source>
</evidence>
<dbReference type="GO" id="GO:0005886">
    <property type="term" value="C:plasma membrane"/>
    <property type="evidence" value="ECO:0007669"/>
    <property type="project" value="UniProtKB-SubCell"/>
</dbReference>
<dbReference type="InterPro" id="IPR046936">
    <property type="entry name" value="BIM1-like"/>
</dbReference>
<feature type="domain" description="Copper acquisition factor BIM1-like" evidence="11">
    <location>
        <begin position="30"/>
        <end position="176"/>
    </location>
</feature>
<protein>
    <recommendedName>
        <fullName evidence="11">Copper acquisition factor BIM1-like domain-containing protein</fullName>
    </recommendedName>
</protein>
<dbReference type="GeneID" id="39578585"/>
<evidence type="ECO:0000259" key="11">
    <source>
        <dbReference type="Pfam" id="PF20238"/>
    </source>
</evidence>
<evidence type="ECO:0000256" key="8">
    <source>
        <dbReference type="SAM" id="MobiDB-lite"/>
    </source>
</evidence>
<dbReference type="EMBL" id="ML119051">
    <property type="protein sequence ID" value="ROT42032.1"/>
    <property type="molecule type" value="Genomic_DNA"/>
</dbReference>
<keyword evidence="7" id="KW-0449">Lipoprotein</keyword>
<dbReference type="RefSeq" id="XP_028469838.1">
    <property type="nucleotide sequence ID" value="XM_028610107.1"/>
</dbReference>
<proteinExistence type="predicted"/>
<comment type="subcellular location">
    <subcellularLocation>
        <location evidence="1">Cell membrane</location>
        <topology evidence="1">Lipid-anchor</topology>
        <topology evidence="1">GPI-anchor</topology>
    </subcellularLocation>
</comment>
<feature type="chain" id="PRO_5018109318" description="Copper acquisition factor BIM1-like domain-containing protein" evidence="10">
    <location>
        <begin position="23"/>
        <end position="272"/>
    </location>
</feature>
<keyword evidence="13" id="KW-1185">Reference proteome</keyword>
<evidence type="ECO:0000256" key="6">
    <source>
        <dbReference type="ARBA" id="ARBA00023180"/>
    </source>
</evidence>
<feature type="region of interest" description="Disordered" evidence="8">
    <location>
        <begin position="253"/>
        <end position="272"/>
    </location>
</feature>
<dbReference type="OrthoDB" id="2587363at2759"/>
<dbReference type="PANTHER" id="PTHR34992">
    <property type="entry name" value="HYPHAL ANASTAMOSIS-7 PROTEIN"/>
    <property type="match status" value="1"/>
</dbReference>
<dbReference type="PANTHER" id="PTHR34992:SF5">
    <property type="entry name" value="ANCHORED PROTEIN, PUTATIVE (AFU_ORTHOLOGUE AFUA_6G02800)-RELATED"/>
    <property type="match status" value="1"/>
</dbReference>
<reference evidence="12 13" key="1">
    <citation type="journal article" date="2018" name="Mol. Ecol.">
        <title>The obligate alkalophilic soda-lake fungus Sodiomyces alkalinus has shifted to a protein diet.</title>
        <authorList>
            <person name="Grum-Grzhimaylo A.A."/>
            <person name="Falkoski D.L."/>
            <person name="van den Heuvel J."/>
            <person name="Valero-Jimenez C.A."/>
            <person name="Min B."/>
            <person name="Choi I.G."/>
            <person name="Lipzen A."/>
            <person name="Daum C.G."/>
            <person name="Aanen D.K."/>
            <person name="Tsang A."/>
            <person name="Henrissat B."/>
            <person name="Bilanenko E.N."/>
            <person name="de Vries R.P."/>
            <person name="van Kan J.A.L."/>
            <person name="Grigoriev I.V."/>
            <person name="Debets A.J.M."/>
        </authorList>
    </citation>
    <scope>NUCLEOTIDE SEQUENCE [LARGE SCALE GENOMIC DNA]</scope>
    <source>
        <strain evidence="12 13">F11</strain>
    </source>
</reference>
<keyword evidence="6" id="KW-0325">Glycoprotein</keyword>
<keyword evidence="9" id="KW-1133">Transmembrane helix</keyword>
<dbReference type="CDD" id="cd21176">
    <property type="entry name" value="LPMO_auxiliary-like"/>
    <property type="match status" value="1"/>
</dbReference>
<accession>A0A3N2Q5K5</accession>
<dbReference type="AlphaFoldDB" id="A0A3N2Q5K5"/>
<keyword evidence="4 10" id="KW-0732">Signal</keyword>
<keyword evidence="2" id="KW-1003">Cell membrane</keyword>
<name>A0A3N2Q5K5_SODAK</name>
<keyword evidence="5 9" id="KW-0472">Membrane</keyword>
<sequence length="272" mass="28961">MVSTTKAAALFGSLFITTAVAADTTSDTMGAGAFVWPPDRAWIDGHDEIAPCGSTDGVGERTPFPLTNGKLALVAQDATRAVHISVSYKDDPKTMDDFETFYGPNEVGSLDLGHTCINAPDAPSNIRPGMNATFGLLYVANFEENPAYRTIHYACADVTFVEFSAFDEAIPCFNATTANPEISIDEDVEVTTTDRHGNVPHTVSDLTSKSSSVGLSTATIAGAVVGSVAGLSVIAAVAFWLFRRNKKRSQLNEPMRQVDAEKANNDTLSTRS</sequence>
<dbReference type="Pfam" id="PF20238">
    <property type="entry name" value="BIM1-like_dom"/>
    <property type="match status" value="1"/>
</dbReference>
<keyword evidence="9" id="KW-0812">Transmembrane</keyword>
<feature type="signal peptide" evidence="10">
    <location>
        <begin position="1"/>
        <end position="22"/>
    </location>
</feature>
<evidence type="ECO:0000256" key="3">
    <source>
        <dbReference type="ARBA" id="ARBA00022622"/>
    </source>
</evidence>
<keyword evidence="3" id="KW-0336">GPI-anchor</keyword>
<feature type="transmembrane region" description="Helical" evidence="9">
    <location>
        <begin position="220"/>
        <end position="242"/>
    </location>
</feature>
<evidence type="ECO:0000256" key="1">
    <source>
        <dbReference type="ARBA" id="ARBA00004609"/>
    </source>
</evidence>
<evidence type="ECO:0000256" key="10">
    <source>
        <dbReference type="SAM" id="SignalP"/>
    </source>
</evidence>
<evidence type="ECO:0000256" key="5">
    <source>
        <dbReference type="ARBA" id="ARBA00023136"/>
    </source>
</evidence>
<evidence type="ECO:0000256" key="2">
    <source>
        <dbReference type="ARBA" id="ARBA00022475"/>
    </source>
</evidence>
<dbReference type="STRING" id="1314773.A0A3N2Q5K5"/>
<gene>
    <name evidence="12" type="ORF">SODALDRAFT_326193</name>
</gene>
<dbReference type="GO" id="GO:0098552">
    <property type="term" value="C:side of membrane"/>
    <property type="evidence" value="ECO:0007669"/>
    <property type="project" value="UniProtKB-KW"/>
</dbReference>
<organism evidence="12 13">
    <name type="scientific">Sodiomyces alkalinus (strain CBS 110278 / VKM F-3762 / F11)</name>
    <name type="common">Alkaliphilic filamentous fungus</name>
    <dbReference type="NCBI Taxonomy" id="1314773"/>
    <lineage>
        <taxon>Eukaryota</taxon>
        <taxon>Fungi</taxon>
        <taxon>Dikarya</taxon>
        <taxon>Ascomycota</taxon>
        <taxon>Pezizomycotina</taxon>
        <taxon>Sordariomycetes</taxon>
        <taxon>Hypocreomycetidae</taxon>
        <taxon>Glomerellales</taxon>
        <taxon>Plectosphaerellaceae</taxon>
        <taxon>Sodiomyces</taxon>
    </lineage>
</organism>
<dbReference type="Proteomes" id="UP000272025">
    <property type="component" value="Unassembled WGS sequence"/>
</dbReference>
<dbReference type="InterPro" id="IPR046530">
    <property type="entry name" value="BIM1-like_dom"/>
</dbReference>
<evidence type="ECO:0000313" key="12">
    <source>
        <dbReference type="EMBL" id="ROT42032.1"/>
    </source>
</evidence>
<evidence type="ECO:0000256" key="4">
    <source>
        <dbReference type="ARBA" id="ARBA00022729"/>
    </source>
</evidence>